<evidence type="ECO:0000313" key="3">
    <source>
        <dbReference type="Proteomes" id="UP000011602"/>
    </source>
</evidence>
<name>L9XAU3_9EURY</name>
<organism evidence="2 3">
    <name type="scientific">Natronolimnohabitans innermongolicus JCM 12255</name>
    <dbReference type="NCBI Taxonomy" id="1227499"/>
    <lineage>
        <taxon>Archaea</taxon>
        <taxon>Methanobacteriati</taxon>
        <taxon>Methanobacteriota</taxon>
        <taxon>Stenosarchaea group</taxon>
        <taxon>Halobacteria</taxon>
        <taxon>Halobacteriales</taxon>
        <taxon>Natrialbaceae</taxon>
        <taxon>Natronolimnohabitans</taxon>
    </lineage>
</organism>
<dbReference type="RefSeq" id="WP_007258568.1">
    <property type="nucleotide sequence ID" value="NZ_AOHZ01000033.1"/>
</dbReference>
<dbReference type="EMBL" id="AOHZ01000033">
    <property type="protein sequence ID" value="ELY58762.1"/>
    <property type="molecule type" value="Genomic_DNA"/>
</dbReference>
<dbReference type="PROSITE" id="PS51318">
    <property type="entry name" value="TAT"/>
    <property type="match status" value="1"/>
</dbReference>
<dbReference type="eggNOG" id="arCOG10172">
    <property type="taxonomic scope" value="Archaea"/>
</dbReference>
<dbReference type="NCBIfam" id="NF038353">
    <property type="entry name" value="FxLYD_dom"/>
    <property type="match status" value="1"/>
</dbReference>
<feature type="compositionally biased region" description="Acidic residues" evidence="1">
    <location>
        <begin position="40"/>
        <end position="64"/>
    </location>
</feature>
<sequence>MTNEPRTRSRRSVLATLGIGSTGALAGCLGDGGPGIVGDPEYETGAVDDADGEERDPEEMTAAESLAEQEIDEGVTDLGALSLETHEFVLEDDYRGSTVQGVVEHTGSDRIDTVEIRVRVYNDDGDHLGRYLDSTGDLDGGQRWEFEVILLEAPDDIAEYDVTVLGTPT</sequence>
<protein>
    <submittedName>
        <fullName evidence="2">Uncharacterized protein</fullName>
    </submittedName>
</protein>
<evidence type="ECO:0000313" key="2">
    <source>
        <dbReference type="EMBL" id="ELY58762.1"/>
    </source>
</evidence>
<dbReference type="PROSITE" id="PS51257">
    <property type="entry name" value="PROKAR_LIPOPROTEIN"/>
    <property type="match status" value="1"/>
</dbReference>
<evidence type="ECO:0000256" key="1">
    <source>
        <dbReference type="SAM" id="MobiDB-lite"/>
    </source>
</evidence>
<feature type="region of interest" description="Disordered" evidence="1">
    <location>
        <begin position="29"/>
        <end position="64"/>
    </location>
</feature>
<comment type="caution">
    <text evidence="2">The sequence shown here is derived from an EMBL/GenBank/DDBJ whole genome shotgun (WGS) entry which is preliminary data.</text>
</comment>
<reference evidence="2 3" key="1">
    <citation type="journal article" date="2014" name="PLoS Genet.">
        <title>Phylogenetically driven sequencing of extremely halophilic archaea reveals strategies for static and dynamic osmo-response.</title>
        <authorList>
            <person name="Becker E.A."/>
            <person name="Seitzer P.M."/>
            <person name="Tritt A."/>
            <person name="Larsen D."/>
            <person name="Krusor M."/>
            <person name="Yao A.I."/>
            <person name="Wu D."/>
            <person name="Madern D."/>
            <person name="Eisen J.A."/>
            <person name="Darling A.E."/>
            <person name="Facciotti M.T."/>
        </authorList>
    </citation>
    <scope>NUCLEOTIDE SEQUENCE [LARGE SCALE GENOMIC DNA]</scope>
    <source>
        <strain evidence="2 3">JCM 12255</strain>
    </source>
</reference>
<dbReference type="Proteomes" id="UP000011602">
    <property type="component" value="Unassembled WGS sequence"/>
</dbReference>
<dbReference type="InterPro" id="IPR006311">
    <property type="entry name" value="TAT_signal"/>
</dbReference>
<accession>L9XAU3</accession>
<dbReference type="InterPro" id="IPR047676">
    <property type="entry name" value="FxLYD_dom"/>
</dbReference>
<dbReference type="OrthoDB" id="214274at2157"/>
<proteinExistence type="predicted"/>
<gene>
    <name evidence="2" type="ORF">C493_06327</name>
</gene>
<keyword evidence="3" id="KW-1185">Reference proteome</keyword>
<dbReference type="AlphaFoldDB" id="L9XAU3"/>